<dbReference type="KEGG" id="mcys:MCB1EB_1747"/>
<sequence>MDPFLTAQVTSAMPSDLTSLSNPTYVAQQNEAQIQKFEGMFNGDGPLVASEQSSHSLSVIGQVAEEQDALLRHSMQNVASVMDNMPNMSIQQMHAASMQVSMDMMMTSFNMQGKLAVVDGAKKSVETLFRNQ</sequence>
<dbReference type="InterPro" id="IPR013391">
    <property type="entry name" value="T3SS_HrpB2"/>
</dbReference>
<dbReference type="RefSeq" id="WP_026921286.1">
    <property type="nucleotide sequence ID" value="NZ_AP018150.1"/>
</dbReference>
<evidence type="ECO:0000313" key="2">
    <source>
        <dbReference type="Proteomes" id="UP000282597"/>
    </source>
</evidence>
<proteinExistence type="predicted"/>
<keyword evidence="2" id="KW-1185">Reference proteome</keyword>
<accession>A0A2Z6EX25</accession>
<dbReference type="AlphaFoldDB" id="A0A2Z6EX25"/>
<dbReference type="EMBL" id="AP018150">
    <property type="protein sequence ID" value="BBE09908.1"/>
    <property type="molecule type" value="Genomic_DNA"/>
</dbReference>
<name>A0A2Z6EX25_9BURK</name>
<gene>
    <name evidence="1" type="ORF">MCB1EB_1747</name>
</gene>
<evidence type="ECO:0000313" key="1">
    <source>
        <dbReference type="EMBL" id="BBE09908.1"/>
    </source>
</evidence>
<dbReference type="Proteomes" id="UP000282597">
    <property type="component" value="Chromosome"/>
</dbReference>
<organism evidence="1 2">
    <name type="scientific">Mycoavidus cysteinexigens</name>
    <dbReference type="NCBI Taxonomy" id="1553431"/>
    <lineage>
        <taxon>Bacteria</taxon>
        <taxon>Pseudomonadati</taxon>
        <taxon>Pseudomonadota</taxon>
        <taxon>Betaproteobacteria</taxon>
        <taxon>Burkholderiales</taxon>
        <taxon>Burkholderiaceae</taxon>
        <taxon>Mycoavidus</taxon>
    </lineage>
</organism>
<dbReference type="Pfam" id="PF09487">
    <property type="entry name" value="HrpB2"/>
    <property type="match status" value="1"/>
</dbReference>
<reference evidence="1 2" key="1">
    <citation type="journal article" date="2018" name="Microbes Environ.">
        <title>Comparative Genomic Insights into Endofungal Lifestyles of Two Bacterial Endosymbionts, Mycoavidus cysteinexigens and Burkholderia rhizoxinica.</title>
        <authorList>
            <person name="Sharmin D."/>
            <person name="Guo Y."/>
            <person name="Nishizawa T."/>
            <person name="Ohshima S."/>
            <person name="Sato Y."/>
            <person name="Takashima Y."/>
            <person name="Narisawa K."/>
            <person name="Ohta H."/>
        </authorList>
    </citation>
    <scope>NUCLEOTIDE SEQUENCE [LARGE SCALE GENOMIC DNA]</scope>
    <source>
        <strain evidence="1 2">B1-EB</strain>
    </source>
</reference>
<protein>
    <submittedName>
        <fullName evidence="1">Type III secretion protein HrpB2</fullName>
    </submittedName>
</protein>